<protein>
    <submittedName>
        <fullName evidence="12">Bile salt export pump</fullName>
    </submittedName>
</protein>
<dbReference type="EMBL" id="NPIC01000013">
    <property type="protein sequence ID" value="RDL31099.1"/>
    <property type="molecule type" value="Genomic_DNA"/>
</dbReference>
<dbReference type="SUPFAM" id="SSF52540">
    <property type="entry name" value="P-loop containing nucleoside triphosphate hydrolases"/>
    <property type="match status" value="2"/>
</dbReference>
<dbReference type="CDD" id="cd18577">
    <property type="entry name" value="ABC_6TM_Pgp_ABCB1_D1_like"/>
    <property type="match status" value="1"/>
</dbReference>
<dbReference type="InterPro" id="IPR017871">
    <property type="entry name" value="ABC_transporter-like_CS"/>
</dbReference>
<dbReference type="Pfam" id="PF00005">
    <property type="entry name" value="ABC_tran"/>
    <property type="match status" value="2"/>
</dbReference>
<dbReference type="GeneID" id="43602737"/>
<keyword evidence="5" id="KW-0067">ATP-binding</keyword>
<comment type="caution">
    <text evidence="12">The sequence shown here is derived from an EMBL/GenBank/DDBJ whole genome shotgun (WGS) entry which is preliminary data.</text>
</comment>
<proteinExistence type="predicted"/>
<dbReference type="PANTHER" id="PTHR43394:SF15">
    <property type="entry name" value="ALPHA-FACTOR-TRANSPORTING ATPASE"/>
    <property type="match status" value="1"/>
</dbReference>
<gene>
    <name evidence="12" type="ORF">BP5553_09888</name>
</gene>
<evidence type="ECO:0000256" key="4">
    <source>
        <dbReference type="ARBA" id="ARBA00022741"/>
    </source>
</evidence>
<feature type="transmembrane region" description="Helical" evidence="9">
    <location>
        <begin position="927"/>
        <end position="950"/>
    </location>
</feature>
<feature type="domain" description="ABC transporter" evidence="10">
    <location>
        <begin position="1133"/>
        <end position="1387"/>
    </location>
</feature>
<feature type="domain" description="ABC transporter" evidence="10">
    <location>
        <begin position="393"/>
        <end position="630"/>
    </location>
</feature>
<feature type="transmembrane region" description="Helical" evidence="9">
    <location>
        <begin position="811"/>
        <end position="834"/>
    </location>
</feature>
<evidence type="ECO:0000256" key="3">
    <source>
        <dbReference type="ARBA" id="ARBA00022692"/>
    </source>
</evidence>
<reference evidence="12 13" key="1">
    <citation type="journal article" date="2018" name="IMA Fungus">
        <title>IMA Genome-F 9: Draft genome sequence of Annulohypoxylon stygium, Aspergillus mulundensis, Berkeleyomyces basicola (syn. Thielaviopsis basicola), Ceratocystis smalleyi, two Cercospora beticola strains, Coleophoma cylindrospora, Fusarium fracticaudum, Phialophora cf. hyalina, and Morchella septimelata.</title>
        <authorList>
            <person name="Wingfield B.D."/>
            <person name="Bills G.F."/>
            <person name="Dong Y."/>
            <person name="Huang W."/>
            <person name="Nel W.J."/>
            <person name="Swalarsk-Parry B.S."/>
            <person name="Vaghefi N."/>
            <person name="Wilken P.M."/>
            <person name="An Z."/>
            <person name="de Beer Z.W."/>
            <person name="De Vos L."/>
            <person name="Chen L."/>
            <person name="Duong T.A."/>
            <person name="Gao Y."/>
            <person name="Hammerbacher A."/>
            <person name="Kikkert J.R."/>
            <person name="Li Y."/>
            <person name="Li H."/>
            <person name="Li K."/>
            <person name="Li Q."/>
            <person name="Liu X."/>
            <person name="Ma X."/>
            <person name="Naidoo K."/>
            <person name="Pethybridge S.J."/>
            <person name="Sun J."/>
            <person name="Steenkamp E.T."/>
            <person name="van der Nest M.A."/>
            <person name="van Wyk S."/>
            <person name="Wingfield M.J."/>
            <person name="Xiong C."/>
            <person name="Yue Q."/>
            <person name="Zhang X."/>
        </authorList>
    </citation>
    <scope>NUCLEOTIDE SEQUENCE [LARGE SCALE GENOMIC DNA]</scope>
    <source>
        <strain evidence="12 13">BP 5553</strain>
    </source>
</reference>
<dbReference type="Gene3D" id="1.20.1560.10">
    <property type="entry name" value="ABC transporter type 1, transmembrane domain"/>
    <property type="match status" value="2"/>
</dbReference>
<dbReference type="GO" id="GO:0005524">
    <property type="term" value="F:ATP binding"/>
    <property type="evidence" value="ECO:0007669"/>
    <property type="project" value="UniProtKB-KW"/>
</dbReference>
<dbReference type="InterPro" id="IPR036640">
    <property type="entry name" value="ABC1_TM_sf"/>
</dbReference>
<evidence type="ECO:0000313" key="12">
    <source>
        <dbReference type="EMBL" id="RDL31099.1"/>
    </source>
</evidence>
<feature type="transmembrane region" description="Helical" evidence="9">
    <location>
        <begin position="330"/>
        <end position="348"/>
    </location>
</feature>
<evidence type="ECO:0000256" key="8">
    <source>
        <dbReference type="SAM" id="MobiDB-lite"/>
    </source>
</evidence>
<keyword evidence="3 9" id="KW-0812">Transmembrane</keyword>
<dbReference type="PROSITE" id="PS00211">
    <property type="entry name" value="ABC_TRANSPORTER_1"/>
    <property type="match status" value="1"/>
</dbReference>
<evidence type="ECO:0000256" key="2">
    <source>
        <dbReference type="ARBA" id="ARBA00022448"/>
    </source>
</evidence>
<feature type="transmembrane region" description="Helical" evidence="9">
    <location>
        <begin position="296"/>
        <end position="318"/>
    </location>
</feature>
<dbReference type="SMART" id="SM00382">
    <property type="entry name" value="AAA"/>
    <property type="match status" value="2"/>
</dbReference>
<keyword evidence="7 9" id="KW-0472">Membrane</keyword>
<dbReference type="PROSITE" id="PS50893">
    <property type="entry name" value="ABC_TRANSPORTER_2"/>
    <property type="match status" value="2"/>
</dbReference>
<dbReference type="FunFam" id="3.40.50.300:FF:000604">
    <property type="entry name" value="ABC transporter B family member 28"/>
    <property type="match status" value="1"/>
</dbReference>
<dbReference type="CDD" id="cd18578">
    <property type="entry name" value="ABC_6TM_Pgp_ABCB1_D2_like"/>
    <property type="match status" value="1"/>
</dbReference>
<dbReference type="PANTHER" id="PTHR43394">
    <property type="entry name" value="ATP-DEPENDENT PERMEASE MDL1, MITOCHONDRIAL"/>
    <property type="match status" value="1"/>
</dbReference>
<dbReference type="Gene3D" id="3.40.50.300">
    <property type="entry name" value="P-loop containing nucleotide triphosphate hydrolases"/>
    <property type="match status" value="2"/>
</dbReference>
<name>A0A370TAZ4_9HELO</name>
<keyword evidence="6 9" id="KW-1133">Transmembrane helix</keyword>
<dbReference type="GO" id="GO:0090374">
    <property type="term" value="P:oligopeptide export from mitochondrion"/>
    <property type="evidence" value="ECO:0007669"/>
    <property type="project" value="TreeGrafter"/>
</dbReference>
<feature type="region of interest" description="Disordered" evidence="8">
    <location>
        <begin position="1409"/>
        <end position="1429"/>
    </location>
</feature>
<organism evidence="12 13">
    <name type="scientific">Venustampulla echinocandica</name>
    <dbReference type="NCBI Taxonomy" id="2656787"/>
    <lineage>
        <taxon>Eukaryota</taxon>
        <taxon>Fungi</taxon>
        <taxon>Dikarya</taxon>
        <taxon>Ascomycota</taxon>
        <taxon>Pezizomycotina</taxon>
        <taxon>Leotiomycetes</taxon>
        <taxon>Helotiales</taxon>
        <taxon>Pleuroascaceae</taxon>
        <taxon>Venustampulla</taxon>
    </lineage>
</organism>
<feature type="domain" description="ABC transmembrane type-1" evidence="11">
    <location>
        <begin position="814"/>
        <end position="1099"/>
    </location>
</feature>
<dbReference type="GO" id="GO:0016887">
    <property type="term" value="F:ATP hydrolysis activity"/>
    <property type="evidence" value="ECO:0007669"/>
    <property type="project" value="InterPro"/>
</dbReference>
<keyword evidence="13" id="KW-1185">Reference proteome</keyword>
<feature type="domain" description="ABC transmembrane type-1" evidence="11">
    <location>
        <begin position="65"/>
        <end position="356"/>
    </location>
</feature>
<dbReference type="InterPro" id="IPR039421">
    <property type="entry name" value="Type_1_exporter"/>
</dbReference>
<evidence type="ECO:0000256" key="1">
    <source>
        <dbReference type="ARBA" id="ARBA00004141"/>
    </source>
</evidence>
<feature type="transmembrane region" description="Helical" evidence="9">
    <location>
        <begin position="64"/>
        <end position="89"/>
    </location>
</feature>
<accession>A0A370TAZ4</accession>
<feature type="transmembrane region" description="Helical" evidence="9">
    <location>
        <begin position="956"/>
        <end position="974"/>
    </location>
</feature>
<dbReference type="InterPro" id="IPR011527">
    <property type="entry name" value="ABC1_TM_dom"/>
</dbReference>
<evidence type="ECO:0000259" key="10">
    <source>
        <dbReference type="PROSITE" id="PS50893"/>
    </source>
</evidence>
<feature type="transmembrane region" description="Helical" evidence="9">
    <location>
        <begin position="1038"/>
        <end position="1058"/>
    </location>
</feature>
<keyword evidence="2" id="KW-0813">Transport</keyword>
<evidence type="ECO:0000256" key="7">
    <source>
        <dbReference type="ARBA" id="ARBA00023136"/>
    </source>
</evidence>
<dbReference type="STRING" id="2656787.A0A370TAZ4"/>
<dbReference type="InterPro" id="IPR003593">
    <property type="entry name" value="AAA+_ATPase"/>
</dbReference>
<feature type="transmembrane region" description="Helical" evidence="9">
    <location>
        <begin position="216"/>
        <end position="236"/>
    </location>
</feature>
<comment type="subcellular location">
    <subcellularLocation>
        <location evidence="1">Membrane</location>
        <topology evidence="1">Multi-pass membrane protein</topology>
    </subcellularLocation>
</comment>
<dbReference type="Proteomes" id="UP000254866">
    <property type="component" value="Unassembled WGS sequence"/>
</dbReference>
<evidence type="ECO:0000256" key="9">
    <source>
        <dbReference type="SAM" id="Phobius"/>
    </source>
</evidence>
<dbReference type="FunFam" id="3.40.50.300:FF:001471">
    <property type="entry name" value="P-loop containing nucleoside triphosphate hydrolase protein"/>
    <property type="match status" value="1"/>
</dbReference>
<keyword evidence="4" id="KW-0547">Nucleotide-binding</keyword>
<dbReference type="SUPFAM" id="SSF90123">
    <property type="entry name" value="ABC transporter transmembrane region"/>
    <property type="match status" value="2"/>
</dbReference>
<feature type="transmembrane region" description="Helical" evidence="9">
    <location>
        <begin position="109"/>
        <end position="126"/>
    </location>
</feature>
<dbReference type="PROSITE" id="PS50929">
    <property type="entry name" value="ABC_TM1F"/>
    <property type="match status" value="2"/>
</dbReference>
<feature type="transmembrane region" description="Helical" evidence="9">
    <location>
        <begin position="854"/>
        <end position="876"/>
    </location>
</feature>
<dbReference type="GO" id="GO:0015421">
    <property type="term" value="F:ABC-type oligopeptide transporter activity"/>
    <property type="evidence" value="ECO:0007669"/>
    <property type="project" value="TreeGrafter"/>
</dbReference>
<evidence type="ECO:0000313" key="13">
    <source>
        <dbReference type="Proteomes" id="UP000254866"/>
    </source>
</evidence>
<dbReference type="Pfam" id="PF00664">
    <property type="entry name" value="ABC_membrane"/>
    <property type="match status" value="2"/>
</dbReference>
<feature type="transmembrane region" description="Helical" evidence="9">
    <location>
        <begin position="1070"/>
        <end position="1091"/>
    </location>
</feature>
<evidence type="ECO:0000256" key="5">
    <source>
        <dbReference type="ARBA" id="ARBA00022840"/>
    </source>
</evidence>
<dbReference type="InterPro" id="IPR027417">
    <property type="entry name" value="P-loop_NTPase"/>
</dbReference>
<dbReference type="InterPro" id="IPR003439">
    <property type="entry name" value="ABC_transporter-like_ATP-bd"/>
</dbReference>
<dbReference type="OrthoDB" id="6500128at2759"/>
<evidence type="ECO:0000256" key="6">
    <source>
        <dbReference type="ARBA" id="ARBA00022989"/>
    </source>
</evidence>
<sequence length="1429" mass="156992">MTPLSNESPPGLENSFLSIPITSNNPSQNTYELKSLESTKCDTGDQVSWRSLFGFTQRHHTLSAVFAIASSVAAGVPQPLAAIFYGRIFFALTSYGGGNSSSQETLKSISLWCIALTALGVAAWVLQGASLSSWMVFGELQAQSVRNQMFEGMLDKDIGWYDLRKEGIGSLLIRIQTQIRELQLAVSQPLGFLFTEVSGCCVAMGIAFSYSWKLTLVIFATVPVATVVLYWASANLGPAIEAQKRELTRASKYTNTAITAVNVVKAFNGQEQEVWQYHSTLQDVAAKYLIQARANALQFGITKFLTMAIFVQGFWYGLVLVRKGTDPGHILTTFYACLFVIQAVETVLPQWLVLTKGMSAGQTLKSIMDQMQNSRRDFKIAGCIKPEACAGDIEITDVTFAYPSNPQQQALSGAYFFFPAGETTFMVGKSGCGKSTLGNILMRYYEPSQGEIMVDGHLIETLDIEWLRRNITLVQQETLLFNETIFQNIALGKRDGSTREDIMKASETADLEQTIIKLPQGLDTIVGSNGKSLSGGQQQKVAIARSRLRDSPILILDEATSALDYASRDKVMKELRKWREGKTTIIITHDTTQILDDDYVYVMEGGIVVQEGYRRKLARDLRGPFSSFILTEQTLTAAVDDKIPPSPKMRRHSEPPAPIIVVHGDPDEEQHNYRHHISQLFGMTERTPTAFLASPNLRGTGQFSFGAGTTQAILLREDEFWSRPVVIDTPAFQQRQYSFTAAGLPKIEAPKYDLPAFDTPIQHHGGRTIKDLPTTISSRVEGREGEKQGGPASLFRIFGTIWPTLVWKHRLILIVGFFAAFVVAVCTPGFAFSFAKLLSTFYLTVNQSAEAKKWALILLGVAIVDGLAAFTTHYALEHCGQIWVNVLRVEALKRILAQPKSWFDKPGNSASWLNECLDRNAEEMRNLIGRFAGAVFTVFWMLGISVVWSLLLSWKLTLVALACAPVMVVVTRVFHWISSIWEEKCNQATEMTSSTFTETFSNIRVVRALTLEHHFRRKHHQGAAHICKTGLSRAIYSGLLYGLTDGVSIFVTALVFYYGAVTITNGEQTVARVIQVVNLLLFSIANANAMISIVPQINSSRTTATHMLYLANLPYGRSHESCGTKRILTPFPVQFNNLSFTYPNRSSVEALSKVSFTIAAGSCTAIVGPSGSGKSTIASLLLALYPPDPAQPNEYPPLTIAGKPISDCNIASLRGYISIVPQTALLFPTTILSNITYGLPEGFPFSNLEAAMEAAAEAGIHDFIMGLEQGYRTLIGEGGMGISGGQAQRICIARALVRRPKLLILDEATSALDAVNAEAIRETIRRMVDRGRKRKGGGMAVLVISHSMEMMRVAEEVVVIENGRLVEKGPIKELASRAGAFSRLVGVEGLGRDRDVKKMRFGSFGEGFGTNKEMKGPVSPAVGEKRNTG</sequence>
<dbReference type="RefSeq" id="XP_031865348.1">
    <property type="nucleotide sequence ID" value="XM_032018511.1"/>
</dbReference>
<dbReference type="GO" id="GO:0005743">
    <property type="term" value="C:mitochondrial inner membrane"/>
    <property type="evidence" value="ECO:0007669"/>
    <property type="project" value="TreeGrafter"/>
</dbReference>
<evidence type="ECO:0000259" key="11">
    <source>
        <dbReference type="PROSITE" id="PS50929"/>
    </source>
</evidence>